<evidence type="ECO:0000313" key="3">
    <source>
        <dbReference type="Proteomes" id="UP001341840"/>
    </source>
</evidence>
<proteinExistence type="predicted"/>
<sequence length="139" mass="15127">MEEEIGSIINIHHHHQGYGYEAESSCVNEGESNKVSGPTWSTTPPSLLEEPPASSSTIEECCWLGFLEGLEDNGKMVISSDDDHYLDLDQPLGLGHGVVDSSNNNKVSSNELSSPFVDELLELSYCPDDWLVGDTTIGE</sequence>
<gene>
    <name evidence="2" type="ORF">PIB30_072191</name>
</gene>
<evidence type="ECO:0000256" key="1">
    <source>
        <dbReference type="SAM" id="MobiDB-lite"/>
    </source>
</evidence>
<dbReference type="Proteomes" id="UP001341840">
    <property type="component" value="Unassembled WGS sequence"/>
</dbReference>
<dbReference type="EMBL" id="JASCZI010182092">
    <property type="protein sequence ID" value="MED6186999.1"/>
    <property type="molecule type" value="Genomic_DNA"/>
</dbReference>
<organism evidence="2 3">
    <name type="scientific">Stylosanthes scabra</name>
    <dbReference type="NCBI Taxonomy" id="79078"/>
    <lineage>
        <taxon>Eukaryota</taxon>
        <taxon>Viridiplantae</taxon>
        <taxon>Streptophyta</taxon>
        <taxon>Embryophyta</taxon>
        <taxon>Tracheophyta</taxon>
        <taxon>Spermatophyta</taxon>
        <taxon>Magnoliopsida</taxon>
        <taxon>eudicotyledons</taxon>
        <taxon>Gunneridae</taxon>
        <taxon>Pentapetalae</taxon>
        <taxon>rosids</taxon>
        <taxon>fabids</taxon>
        <taxon>Fabales</taxon>
        <taxon>Fabaceae</taxon>
        <taxon>Papilionoideae</taxon>
        <taxon>50 kb inversion clade</taxon>
        <taxon>dalbergioids sensu lato</taxon>
        <taxon>Dalbergieae</taxon>
        <taxon>Pterocarpus clade</taxon>
        <taxon>Stylosanthes</taxon>
    </lineage>
</organism>
<accession>A0ABU6WNP6</accession>
<reference evidence="2 3" key="1">
    <citation type="journal article" date="2023" name="Plants (Basel)">
        <title>Bridging the Gap: Combining Genomics and Transcriptomics Approaches to Understand Stylosanthes scabra, an Orphan Legume from the Brazilian Caatinga.</title>
        <authorList>
            <person name="Ferreira-Neto J.R.C."/>
            <person name="da Silva M.D."/>
            <person name="Binneck E."/>
            <person name="de Melo N.F."/>
            <person name="da Silva R.H."/>
            <person name="de Melo A.L.T.M."/>
            <person name="Pandolfi V."/>
            <person name="Bustamante F.O."/>
            <person name="Brasileiro-Vidal A.C."/>
            <person name="Benko-Iseppon A.M."/>
        </authorList>
    </citation>
    <scope>NUCLEOTIDE SEQUENCE [LARGE SCALE GENOMIC DNA]</scope>
    <source>
        <tissue evidence="2">Leaves</tissue>
    </source>
</reference>
<comment type="caution">
    <text evidence="2">The sequence shown here is derived from an EMBL/GenBank/DDBJ whole genome shotgun (WGS) entry which is preliminary data.</text>
</comment>
<evidence type="ECO:0000313" key="2">
    <source>
        <dbReference type="EMBL" id="MED6186999.1"/>
    </source>
</evidence>
<name>A0ABU6WNP6_9FABA</name>
<feature type="compositionally biased region" description="Low complexity" evidence="1">
    <location>
        <begin position="41"/>
        <end position="54"/>
    </location>
</feature>
<protein>
    <submittedName>
        <fullName evidence="2">Uncharacterized protein</fullName>
    </submittedName>
</protein>
<feature type="region of interest" description="Disordered" evidence="1">
    <location>
        <begin position="23"/>
        <end position="54"/>
    </location>
</feature>
<keyword evidence="3" id="KW-1185">Reference proteome</keyword>